<evidence type="ECO:0008006" key="3">
    <source>
        <dbReference type="Google" id="ProtNLM"/>
    </source>
</evidence>
<keyword evidence="2" id="KW-1185">Reference proteome</keyword>
<comment type="caution">
    <text evidence="1">The sequence shown here is derived from an EMBL/GenBank/DDBJ whole genome shotgun (WGS) entry which is preliminary data.</text>
</comment>
<evidence type="ECO:0000313" key="1">
    <source>
        <dbReference type="EMBL" id="GII94932.1"/>
    </source>
</evidence>
<dbReference type="EMBL" id="BOOW01000031">
    <property type="protein sequence ID" value="GII94932.1"/>
    <property type="molecule type" value="Genomic_DNA"/>
</dbReference>
<reference evidence="1" key="1">
    <citation type="submission" date="2021-01" db="EMBL/GenBank/DDBJ databases">
        <title>Whole genome shotgun sequence of Sinosporangium siamense NBRC 109515.</title>
        <authorList>
            <person name="Komaki H."/>
            <person name="Tamura T."/>
        </authorList>
    </citation>
    <scope>NUCLEOTIDE SEQUENCE</scope>
    <source>
        <strain evidence="1">NBRC 109515</strain>
    </source>
</reference>
<proteinExistence type="predicted"/>
<sequence>MTSPTRGSQSQAEELPTTELILAQTAFYLDEQGDVEAAAVLIDAEGIDLLFSEENFGRTYHRAVLNVPGWVVSRLTDDLIERIQAVVELIAARQNIYLHDLKIGAAIPSVGQGWRQSLYSRLSGERVTNHAVRTDPDPRLRRDQFNFESLEEIRVYDSLKRAQVELSKRDQANTISIFPLPLGRVGTGSAWTPDFLIVREGRVGLIEVDGPYHRGRAGADATRDRHWKNSGIVHIERILVEETVQNGDLDQVVRAFLKRMLR</sequence>
<dbReference type="RefSeq" id="WP_204029864.1">
    <property type="nucleotide sequence ID" value="NZ_BOOW01000031.1"/>
</dbReference>
<accession>A0A919RKJ0</accession>
<dbReference type="Proteomes" id="UP000606172">
    <property type="component" value="Unassembled WGS sequence"/>
</dbReference>
<gene>
    <name evidence="1" type="ORF">Ssi02_51630</name>
</gene>
<name>A0A919RKJ0_9ACTN</name>
<protein>
    <recommendedName>
        <fullName evidence="3">DUF559 domain-containing protein</fullName>
    </recommendedName>
</protein>
<organism evidence="1 2">
    <name type="scientific">Sinosporangium siamense</name>
    <dbReference type="NCBI Taxonomy" id="1367973"/>
    <lineage>
        <taxon>Bacteria</taxon>
        <taxon>Bacillati</taxon>
        <taxon>Actinomycetota</taxon>
        <taxon>Actinomycetes</taxon>
        <taxon>Streptosporangiales</taxon>
        <taxon>Streptosporangiaceae</taxon>
        <taxon>Sinosporangium</taxon>
    </lineage>
</organism>
<evidence type="ECO:0000313" key="2">
    <source>
        <dbReference type="Proteomes" id="UP000606172"/>
    </source>
</evidence>
<dbReference type="AlphaFoldDB" id="A0A919RKJ0"/>